<keyword evidence="4" id="KW-0233">DNA recombination</keyword>
<dbReference type="GO" id="GO:0015074">
    <property type="term" value="P:DNA integration"/>
    <property type="evidence" value="ECO:0007669"/>
    <property type="project" value="UniProtKB-KW"/>
</dbReference>
<dbReference type="InterPro" id="IPR013762">
    <property type="entry name" value="Integrase-like_cat_sf"/>
</dbReference>
<evidence type="ECO:0000256" key="4">
    <source>
        <dbReference type="ARBA" id="ARBA00023172"/>
    </source>
</evidence>
<gene>
    <name evidence="8" type="primary">xerC_1</name>
    <name evidence="8" type="ORF">RT761_01032</name>
</gene>
<dbReference type="KEGG" id="alam:RT761_01032"/>
<evidence type="ECO:0000259" key="6">
    <source>
        <dbReference type="PROSITE" id="PS51898"/>
    </source>
</evidence>
<dbReference type="GO" id="GO:0003677">
    <property type="term" value="F:DNA binding"/>
    <property type="evidence" value="ECO:0007669"/>
    <property type="project" value="UniProtKB-UniRule"/>
</dbReference>
<keyword evidence="2" id="KW-0229">DNA integration</keyword>
<name>A0A7T1AKZ7_ATRLM</name>
<dbReference type="PROSITE" id="PS51900">
    <property type="entry name" value="CB"/>
    <property type="match status" value="1"/>
</dbReference>
<reference evidence="8 9" key="1">
    <citation type="journal article" date="2021" name="Nat. Commun.">
        <title>Isolation of a member of the candidate phylum Atribacteria reveals a unique cell membrane structure.</title>
        <authorList>
            <person name="Taiki K."/>
            <person name="Nobu M.K."/>
            <person name="Kusada H."/>
            <person name="Meng X.-Y."/>
            <person name="Hosoki N."/>
            <person name="Uematsu K."/>
            <person name="Yoshioka H."/>
            <person name="Kamagata Y."/>
            <person name="Tamaki H."/>
        </authorList>
    </citation>
    <scope>NUCLEOTIDE SEQUENCE [LARGE SCALE GENOMIC DNA]</scope>
    <source>
        <strain evidence="8 9">RT761</strain>
    </source>
</reference>
<dbReference type="InterPro" id="IPR050090">
    <property type="entry name" value="Tyrosine_recombinase_XerCD"/>
</dbReference>
<protein>
    <submittedName>
        <fullName evidence="8">Tyrosine recombinase XerC</fullName>
    </submittedName>
</protein>
<keyword evidence="3 5" id="KW-0238">DNA-binding</keyword>
<feature type="domain" description="Tyr recombinase" evidence="6">
    <location>
        <begin position="110"/>
        <end position="291"/>
    </location>
</feature>
<dbReference type="Pfam" id="PF00589">
    <property type="entry name" value="Phage_integrase"/>
    <property type="match status" value="1"/>
</dbReference>
<dbReference type="InterPro" id="IPR044068">
    <property type="entry name" value="CB"/>
</dbReference>
<dbReference type="PROSITE" id="PS51898">
    <property type="entry name" value="TYR_RECOMBINASE"/>
    <property type="match status" value="1"/>
</dbReference>
<evidence type="ECO:0000256" key="5">
    <source>
        <dbReference type="PROSITE-ProRule" id="PRU01248"/>
    </source>
</evidence>
<dbReference type="GO" id="GO:0006310">
    <property type="term" value="P:DNA recombination"/>
    <property type="evidence" value="ECO:0007669"/>
    <property type="project" value="UniProtKB-KW"/>
</dbReference>
<dbReference type="SUPFAM" id="SSF56349">
    <property type="entry name" value="DNA breaking-rejoining enzymes"/>
    <property type="match status" value="1"/>
</dbReference>
<dbReference type="Proteomes" id="UP000594463">
    <property type="component" value="Chromosome"/>
</dbReference>
<dbReference type="Gene3D" id="1.10.443.10">
    <property type="entry name" value="Intergrase catalytic core"/>
    <property type="match status" value="1"/>
</dbReference>
<dbReference type="CDD" id="cd00397">
    <property type="entry name" value="DNA_BRE_C"/>
    <property type="match status" value="1"/>
</dbReference>
<dbReference type="InterPro" id="IPR002104">
    <property type="entry name" value="Integrase_catalytic"/>
</dbReference>
<organism evidence="8 9">
    <name type="scientific">Atribacter laminatus</name>
    <dbReference type="NCBI Taxonomy" id="2847778"/>
    <lineage>
        <taxon>Bacteria</taxon>
        <taxon>Pseudomonadati</taxon>
        <taxon>Atribacterota</taxon>
        <taxon>Atribacteria</taxon>
        <taxon>Atribacterales</taxon>
        <taxon>Atribacteraceae</taxon>
        <taxon>Atribacter</taxon>
    </lineage>
</organism>
<keyword evidence="9" id="KW-1185">Reference proteome</keyword>
<dbReference type="PANTHER" id="PTHR30349">
    <property type="entry name" value="PHAGE INTEGRASE-RELATED"/>
    <property type="match status" value="1"/>
</dbReference>
<evidence type="ECO:0000313" key="9">
    <source>
        <dbReference type="Proteomes" id="UP000594463"/>
    </source>
</evidence>
<dbReference type="RefSeq" id="WP_218112999.1">
    <property type="nucleotide sequence ID" value="NZ_CP065383.1"/>
</dbReference>
<evidence type="ECO:0000256" key="1">
    <source>
        <dbReference type="ARBA" id="ARBA00008857"/>
    </source>
</evidence>
<dbReference type="Gene3D" id="1.10.150.130">
    <property type="match status" value="1"/>
</dbReference>
<evidence type="ECO:0000256" key="3">
    <source>
        <dbReference type="ARBA" id="ARBA00023125"/>
    </source>
</evidence>
<sequence>MGKTLKLLTILTWEEYLSEFFIEKRVQGCRERTIQDYKLHLDLFFRTYQGDIDNYHLLCNKVKEYFSTSTIAPATFNIRRAYLKSFFSYLVNVGVLPKNPIDFSKRKDEGRARNVSQDVLIELLKLPDKKTFAGLRDYCLILLTLDTGIRPQEALSLLPKDINLSGLEVTIRKEIAKTKTTRTVPISPLTATHIQKLLKVRLSTWHDNIPVFCSYEGKPFLESSWAHRLKKYSYQLGHSITPYSLRHSFALLYLRNGGNVFTLQRTMGHADLNMTKRYLALTGEDLKREHKTASPINLFNKKRVKNINPK</sequence>
<dbReference type="EMBL" id="CP065383">
    <property type="protein sequence ID" value="QPM67819.1"/>
    <property type="molecule type" value="Genomic_DNA"/>
</dbReference>
<dbReference type="PANTHER" id="PTHR30349:SF41">
    <property type="entry name" value="INTEGRASE_RECOMBINASE PROTEIN MJ0367-RELATED"/>
    <property type="match status" value="1"/>
</dbReference>
<dbReference type="InterPro" id="IPR010998">
    <property type="entry name" value="Integrase_recombinase_N"/>
</dbReference>
<proteinExistence type="inferred from homology"/>
<comment type="similarity">
    <text evidence="1">Belongs to the 'phage' integrase family.</text>
</comment>
<feature type="domain" description="Core-binding (CB)" evidence="7">
    <location>
        <begin position="11"/>
        <end position="91"/>
    </location>
</feature>
<evidence type="ECO:0000313" key="8">
    <source>
        <dbReference type="EMBL" id="QPM67819.1"/>
    </source>
</evidence>
<evidence type="ECO:0000259" key="7">
    <source>
        <dbReference type="PROSITE" id="PS51900"/>
    </source>
</evidence>
<dbReference type="AlphaFoldDB" id="A0A7T1AKZ7"/>
<evidence type="ECO:0000256" key="2">
    <source>
        <dbReference type="ARBA" id="ARBA00022908"/>
    </source>
</evidence>
<dbReference type="InterPro" id="IPR011010">
    <property type="entry name" value="DNA_brk_join_enz"/>
</dbReference>
<accession>A0A7T1AKZ7</accession>